<reference evidence="1 2" key="1">
    <citation type="submission" date="2019-03" db="EMBL/GenBank/DDBJ databases">
        <title>Single cell metagenomics reveals metabolic interactions within the superorganism composed of flagellate Streblomastix strix and complex community of Bacteroidetes bacteria on its surface.</title>
        <authorList>
            <person name="Treitli S.C."/>
            <person name="Kolisko M."/>
            <person name="Husnik F."/>
            <person name="Keeling P."/>
            <person name="Hampl V."/>
        </authorList>
    </citation>
    <scope>NUCLEOTIDE SEQUENCE [LARGE SCALE GENOMIC DNA]</scope>
    <source>
        <strain evidence="1">ST1C</strain>
    </source>
</reference>
<accession>A0A5J4X615</accession>
<comment type="caution">
    <text evidence="1">The sequence shown here is derived from an EMBL/GenBank/DDBJ whole genome shotgun (WGS) entry which is preliminary data.</text>
</comment>
<protein>
    <submittedName>
        <fullName evidence="1">Uncharacterized protein</fullName>
    </submittedName>
</protein>
<gene>
    <name evidence="1" type="ORF">EZS28_002493</name>
</gene>
<dbReference type="Proteomes" id="UP000324800">
    <property type="component" value="Unassembled WGS sequence"/>
</dbReference>
<evidence type="ECO:0000313" key="2">
    <source>
        <dbReference type="Proteomes" id="UP000324800"/>
    </source>
</evidence>
<evidence type="ECO:0000313" key="1">
    <source>
        <dbReference type="EMBL" id="KAA6401979.1"/>
    </source>
</evidence>
<name>A0A5J4X615_9EUKA</name>
<dbReference type="EMBL" id="SNRW01000303">
    <property type="protein sequence ID" value="KAA6401979.1"/>
    <property type="molecule type" value="Genomic_DNA"/>
</dbReference>
<proteinExistence type="predicted"/>
<organism evidence="1 2">
    <name type="scientific">Streblomastix strix</name>
    <dbReference type="NCBI Taxonomy" id="222440"/>
    <lineage>
        <taxon>Eukaryota</taxon>
        <taxon>Metamonada</taxon>
        <taxon>Preaxostyla</taxon>
        <taxon>Oxymonadida</taxon>
        <taxon>Streblomastigidae</taxon>
        <taxon>Streblomastix</taxon>
    </lineage>
</organism>
<dbReference type="AlphaFoldDB" id="A0A5J4X615"/>
<sequence length="88" mass="9415">MLVSEVNLLHCCLTMLRVLLEPLQNLVLMLLPHPLGEASDTTAACGIGSQIFFRAFSGGSIVPVQPYVLTALVFAESIGIRQSGAFLN</sequence>